<keyword evidence="2" id="KW-1185">Reference proteome</keyword>
<dbReference type="InterPro" id="IPR001909">
    <property type="entry name" value="KRAB"/>
</dbReference>
<dbReference type="Gene3D" id="6.10.140.140">
    <property type="match status" value="1"/>
</dbReference>
<organism evidence="2 3">
    <name type="scientific">Mesocricetus auratus</name>
    <name type="common">Golden hamster</name>
    <dbReference type="NCBI Taxonomy" id="10036"/>
    <lineage>
        <taxon>Eukaryota</taxon>
        <taxon>Metazoa</taxon>
        <taxon>Chordata</taxon>
        <taxon>Craniata</taxon>
        <taxon>Vertebrata</taxon>
        <taxon>Euteleostomi</taxon>
        <taxon>Mammalia</taxon>
        <taxon>Eutheria</taxon>
        <taxon>Euarchontoglires</taxon>
        <taxon>Glires</taxon>
        <taxon>Rodentia</taxon>
        <taxon>Myomorpha</taxon>
        <taxon>Muroidea</taxon>
        <taxon>Cricetidae</taxon>
        <taxon>Cricetinae</taxon>
        <taxon>Mesocricetus</taxon>
    </lineage>
</organism>
<accession>A0ABM2W379</accession>
<dbReference type="PANTHER" id="PTHR23232">
    <property type="entry name" value="KRAB DOMAIN C2H2 ZINC FINGER"/>
    <property type="match status" value="1"/>
</dbReference>
<dbReference type="SUPFAM" id="SSF109640">
    <property type="entry name" value="KRAB domain (Kruppel-associated box)"/>
    <property type="match status" value="1"/>
</dbReference>
<dbReference type="PROSITE" id="PS50805">
    <property type="entry name" value="KRAB"/>
    <property type="match status" value="1"/>
</dbReference>
<evidence type="ECO:0000313" key="3">
    <source>
        <dbReference type="RefSeq" id="XP_040585087.1"/>
    </source>
</evidence>
<evidence type="ECO:0000259" key="1">
    <source>
        <dbReference type="PROSITE" id="PS50805"/>
    </source>
</evidence>
<dbReference type="SMART" id="SM00349">
    <property type="entry name" value="KRAB"/>
    <property type="match status" value="1"/>
</dbReference>
<evidence type="ECO:0000313" key="2">
    <source>
        <dbReference type="Proteomes" id="UP000886700"/>
    </source>
</evidence>
<feature type="domain" description="KRAB" evidence="1">
    <location>
        <begin position="17"/>
        <end position="90"/>
    </location>
</feature>
<dbReference type="Pfam" id="PF01352">
    <property type="entry name" value="KRAB"/>
    <property type="match status" value="1"/>
</dbReference>
<dbReference type="GeneID" id="121133244"/>
<proteinExistence type="predicted"/>
<sequence length="90" mass="10339">MCGQSMGELCSHARNTVNDDDVHVSFTQEEWALLDLSQKNLYNNVMLETIRNLNDIATLKGMKEFILERHPLKLSNMMKPLLVTVDSKFI</sequence>
<reference evidence="3" key="1">
    <citation type="submission" date="2025-08" db="UniProtKB">
        <authorList>
            <consortium name="RefSeq"/>
        </authorList>
    </citation>
    <scope>IDENTIFICATION</scope>
    <source>
        <tissue evidence="3">Liver</tissue>
    </source>
</reference>
<dbReference type="CDD" id="cd07765">
    <property type="entry name" value="KRAB_A-box"/>
    <property type="match status" value="1"/>
</dbReference>
<dbReference type="RefSeq" id="XP_040585087.1">
    <property type="nucleotide sequence ID" value="XM_040729153.1"/>
</dbReference>
<gene>
    <name evidence="3" type="primary">LOC121133244</name>
</gene>
<dbReference type="PANTHER" id="PTHR23232:SF151">
    <property type="entry name" value="EXPRESSED SEQUENCE AW146154-RELATED"/>
    <property type="match status" value="1"/>
</dbReference>
<dbReference type="InterPro" id="IPR036051">
    <property type="entry name" value="KRAB_dom_sf"/>
</dbReference>
<name>A0ABM2W379_MESAU</name>
<dbReference type="Proteomes" id="UP000886700">
    <property type="component" value="Unplaced"/>
</dbReference>
<protein>
    <submittedName>
        <fullName evidence="3">KRAB domain-containing protein ZNF788</fullName>
    </submittedName>
</protein>
<dbReference type="InterPro" id="IPR050169">
    <property type="entry name" value="Krueppel_C2H2_ZnF"/>
</dbReference>